<comment type="caution">
    <text evidence="3">The sequence shown here is derived from an EMBL/GenBank/DDBJ whole genome shotgun (WGS) entry which is preliminary data.</text>
</comment>
<evidence type="ECO:0000313" key="4">
    <source>
        <dbReference type="Proteomes" id="UP001500013"/>
    </source>
</evidence>
<name>A0ABP5DZ33_9MICO</name>
<feature type="transmembrane region" description="Helical" evidence="2">
    <location>
        <begin position="50"/>
        <end position="74"/>
    </location>
</feature>
<organism evidence="3 4">
    <name type="scientific">Terrabacter lapilli</name>
    <dbReference type="NCBI Taxonomy" id="436231"/>
    <lineage>
        <taxon>Bacteria</taxon>
        <taxon>Bacillati</taxon>
        <taxon>Actinomycetota</taxon>
        <taxon>Actinomycetes</taxon>
        <taxon>Micrococcales</taxon>
        <taxon>Intrasporangiaceae</taxon>
        <taxon>Terrabacter</taxon>
    </lineage>
</organism>
<keyword evidence="2" id="KW-0472">Membrane</keyword>
<evidence type="ECO:0000313" key="3">
    <source>
        <dbReference type="EMBL" id="GAA1988013.1"/>
    </source>
</evidence>
<feature type="region of interest" description="Disordered" evidence="1">
    <location>
        <begin position="148"/>
        <end position="181"/>
    </location>
</feature>
<dbReference type="EMBL" id="BAAAPU010000009">
    <property type="protein sequence ID" value="GAA1988013.1"/>
    <property type="molecule type" value="Genomic_DNA"/>
</dbReference>
<dbReference type="RefSeq" id="WP_344064728.1">
    <property type="nucleotide sequence ID" value="NZ_BAAAPU010000009.1"/>
</dbReference>
<accession>A0ABP5DZ33</accession>
<feature type="compositionally biased region" description="Low complexity" evidence="1">
    <location>
        <begin position="164"/>
        <end position="174"/>
    </location>
</feature>
<reference evidence="4" key="1">
    <citation type="journal article" date="2019" name="Int. J. Syst. Evol. Microbiol.">
        <title>The Global Catalogue of Microorganisms (GCM) 10K type strain sequencing project: providing services to taxonomists for standard genome sequencing and annotation.</title>
        <authorList>
            <consortium name="The Broad Institute Genomics Platform"/>
            <consortium name="The Broad Institute Genome Sequencing Center for Infectious Disease"/>
            <person name="Wu L."/>
            <person name="Ma J."/>
        </authorList>
    </citation>
    <scope>NUCLEOTIDE SEQUENCE [LARGE SCALE GENOMIC DNA]</scope>
    <source>
        <strain evidence="4">JCM 15628</strain>
    </source>
</reference>
<gene>
    <name evidence="3" type="ORF">GCM10009817_31960</name>
</gene>
<evidence type="ECO:0000256" key="2">
    <source>
        <dbReference type="SAM" id="Phobius"/>
    </source>
</evidence>
<sequence length="181" mass="17988">MADDLRRDRGRYTWRPGRGFAGGAVTGVWFALVLAALTAVVDLFERGWRLGLVAVVAGDLVGTLVVAVPVLALVGGALRASSRPAAVGAYAAAALVVRLLLGPLLESAVGSTSSPGGAQVAVLAVVAVVAGIVAATVSTRDRLPRTSGLLTYRAGGPPRTGNVPGASAAPAPAGRYLSGGP</sequence>
<feature type="transmembrane region" description="Helical" evidence="2">
    <location>
        <begin position="20"/>
        <end position="44"/>
    </location>
</feature>
<feature type="transmembrane region" description="Helical" evidence="2">
    <location>
        <begin position="86"/>
        <end position="105"/>
    </location>
</feature>
<dbReference type="Proteomes" id="UP001500013">
    <property type="component" value="Unassembled WGS sequence"/>
</dbReference>
<keyword evidence="2" id="KW-0812">Transmembrane</keyword>
<evidence type="ECO:0000256" key="1">
    <source>
        <dbReference type="SAM" id="MobiDB-lite"/>
    </source>
</evidence>
<feature type="transmembrane region" description="Helical" evidence="2">
    <location>
        <begin position="117"/>
        <end position="137"/>
    </location>
</feature>
<proteinExistence type="predicted"/>
<keyword evidence="4" id="KW-1185">Reference proteome</keyword>
<keyword evidence="2" id="KW-1133">Transmembrane helix</keyword>
<protein>
    <submittedName>
        <fullName evidence="3">Uncharacterized protein</fullName>
    </submittedName>
</protein>